<evidence type="ECO:0000313" key="8">
    <source>
        <dbReference type="Proteomes" id="UP000182584"/>
    </source>
</evidence>
<dbReference type="Pfam" id="PF08281">
    <property type="entry name" value="Sigma70_r4_2"/>
    <property type="match status" value="1"/>
</dbReference>
<dbReference type="NCBIfam" id="TIGR02937">
    <property type="entry name" value="sigma70-ECF"/>
    <property type="match status" value="1"/>
</dbReference>
<sequence length="167" mass="19571">MPYMNRDNADYLVNKYADTILKISFMYLKQTQDAEDICQDVFMKLLTKDYQFADTSAEKAWIIRTTINACKDHLRTSFWKRVAVLDEDYDIPAPKEPESDLLPLVMELPKNYRISIYLHYYEGYQVKEIASILRKPENTVSAYLARGRKKLKSVLENRSETQPNIAT</sequence>
<dbReference type="InterPro" id="IPR013249">
    <property type="entry name" value="RNA_pol_sigma70_r4_t2"/>
</dbReference>
<evidence type="ECO:0000256" key="4">
    <source>
        <dbReference type="ARBA" id="ARBA00023163"/>
    </source>
</evidence>
<keyword evidence="3" id="KW-0731">Sigma factor</keyword>
<dbReference type="Proteomes" id="UP000182584">
    <property type="component" value="Unassembled WGS sequence"/>
</dbReference>
<dbReference type="AlphaFoldDB" id="A0A1H9RDY8"/>
<evidence type="ECO:0000259" key="5">
    <source>
        <dbReference type="Pfam" id="PF04542"/>
    </source>
</evidence>
<proteinExistence type="inferred from homology"/>
<evidence type="ECO:0000256" key="3">
    <source>
        <dbReference type="ARBA" id="ARBA00023082"/>
    </source>
</evidence>
<dbReference type="EMBL" id="FOGJ01000009">
    <property type="protein sequence ID" value="SER70817.1"/>
    <property type="molecule type" value="Genomic_DNA"/>
</dbReference>
<organism evidence="7 8">
    <name type="scientific">Butyrivibrio fibrisolvens</name>
    <dbReference type="NCBI Taxonomy" id="831"/>
    <lineage>
        <taxon>Bacteria</taxon>
        <taxon>Bacillati</taxon>
        <taxon>Bacillota</taxon>
        <taxon>Clostridia</taxon>
        <taxon>Lachnospirales</taxon>
        <taxon>Lachnospiraceae</taxon>
        <taxon>Butyrivibrio</taxon>
    </lineage>
</organism>
<dbReference type="Gene3D" id="1.10.10.10">
    <property type="entry name" value="Winged helix-like DNA-binding domain superfamily/Winged helix DNA-binding domain"/>
    <property type="match status" value="1"/>
</dbReference>
<dbReference type="CDD" id="cd06171">
    <property type="entry name" value="Sigma70_r4"/>
    <property type="match status" value="1"/>
</dbReference>
<dbReference type="Gene3D" id="1.10.1740.10">
    <property type="match status" value="1"/>
</dbReference>
<dbReference type="GO" id="GO:0006352">
    <property type="term" value="P:DNA-templated transcription initiation"/>
    <property type="evidence" value="ECO:0007669"/>
    <property type="project" value="InterPro"/>
</dbReference>
<reference evidence="7 8" key="1">
    <citation type="submission" date="2016-10" db="EMBL/GenBank/DDBJ databases">
        <authorList>
            <person name="de Groot N.N."/>
        </authorList>
    </citation>
    <scope>NUCLEOTIDE SEQUENCE [LARGE SCALE GENOMIC DNA]</scope>
    <source>
        <strain evidence="7 8">AR40</strain>
    </source>
</reference>
<dbReference type="PANTHER" id="PTHR43133:SF60">
    <property type="entry name" value="RNA POLYMERASE SIGMA FACTOR SIGV"/>
    <property type="match status" value="1"/>
</dbReference>
<evidence type="ECO:0000256" key="1">
    <source>
        <dbReference type="ARBA" id="ARBA00010641"/>
    </source>
</evidence>
<name>A0A1H9RDY8_BUTFI</name>
<dbReference type="InterPro" id="IPR014284">
    <property type="entry name" value="RNA_pol_sigma-70_dom"/>
</dbReference>
<dbReference type="InterPro" id="IPR036388">
    <property type="entry name" value="WH-like_DNA-bd_sf"/>
</dbReference>
<dbReference type="SUPFAM" id="SSF88946">
    <property type="entry name" value="Sigma2 domain of RNA polymerase sigma factors"/>
    <property type="match status" value="1"/>
</dbReference>
<evidence type="ECO:0000256" key="2">
    <source>
        <dbReference type="ARBA" id="ARBA00023015"/>
    </source>
</evidence>
<protein>
    <submittedName>
        <fullName evidence="7">RNA polymerase sigma-70 factor, ECF subfamily</fullName>
    </submittedName>
</protein>
<dbReference type="InterPro" id="IPR007627">
    <property type="entry name" value="RNA_pol_sigma70_r2"/>
</dbReference>
<dbReference type="PANTHER" id="PTHR43133">
    <property type="entry name" value="RNA POLYMERASE ECF-TYPE SIGMA FACTO"/>
    <property type="match status" value="1"/>
</dbReference>
<dbReference type="SUPFAM" id="SSF88659">
    <property type="entry name" value="Sigma3 and sigma4 domains of RNA polymerase sigma factors"/>
    <property type="match status" value="1"/>
</dbReference>
<gene>
    <name evidence="7" type="ORF">SAMN04487884_109125</name>
</gene>
<evidence type="ECO:0000313" key="7">
    <source>
        <dbReference type="EMBL" id="SER70817.1"/>
    </source>
</evidence>
<feature type="domain" description="RNA polymerase sigma factor 70 region 4 type 2" evidence="6">
    <location>
        <begin position="104"/>
        <end position="151"/>
    </location>
</feature>
<evidence type="ECO:0000259" key="6">
    <source>
        <dbReference type="Pfam" id="PF08281"/>
    </source>
</evidence>
<feature type="domain" description="RNA polymerase sigma-70 region 2" evidence="5">
    <location>
        <begin position="12"/>
        <end position="76"/>
    </location>
</feature>
<dbReference type="InterPro" id="IPR013324">
    <property type="entry name" value="RNA_pol_sigma_r3/r4-like"/>
</dbReference>
<dbReference type="OrthoDB" id="9795666at2"/>
<comment type="similarity">
    <text evidence="1">Belongs to the sigma-70 factor family. ECF subfamily.</text>
</comment>
<dbReference type="InterPro" id="IPR039425">
    <property type="entry name" value="RNA_pol_sigma-70-like"/>
</dbReference>
<dbReference type="Pfam" id="PF04542">
    <property type="entry name" value="Sigma70_r2"/>
    <property type="match status" value="1"/>
</dbReference>
<keyword evidence="2" id="KW-0805">Transcription regulation</keyword>
<dbReference type="GO" id="GO:0003677">
    <property type="term" value="F:DNA binding"/>
    <property type="evidence" value="ECO:0007669"/>
    <property type="project" value="InterPro"/>
</dbReference>
<dbReference type="GO" id="GO:0016987">
    <property type="term" value="F:sigma factor activity"/>
    <property type="evidence" value="ECO:0007669"/>
    <property type="project" value="UniProtKB-KW"/>
</dbReference>
<accession>A0A1H9RDY8</accession>
<dbReference type="InterPro" id="IPR013325">
    <property type="entry name" value="RNA_pol_sigma_r2"/>
</dbReference>
<keyword evidence="4" id="KW-0804">Transcription</keyword>